<organism evidence="2 3">
    <name type="scientific">Candidatus Devosia phytovorans</name>
    <dbReference type="NCBI Taxonomy" id="3121372"/>
    <lineage>
        <taxon>Bacteria</taxon>
        <taxon>Pseudomonadati</taxon>
        <taxon>Pseudomonadota</taxon>
        <taxon>Alphaproteobacteria</taxon>
        <taxon>Hyphomicrobiales</taxon>
        <taxon>Devosiaceae</taxon>
        <taxon>Devosia</taxon>
    </lineage>
</organism>
<evidence type="ECO:0000256" key="1">
    <source>
        <dbReference type="SAM" id="Phobius"/>
    </source>
</evidence>
<proteinExistence type="predicted"/>
<dbReference type="AlphaFoldDB" id="A0AAJ6B0H0"/>
<name>A0AAJ6B0H0_9HYPH</name>
<reference evidence="2" key="1">
    <citation type="submission" date="2023-03" db="EMBL/GenBank/DDBJ databases">
        <title>Andean soil-derived lignocellulolytic bacterial consortium as a source of novel taxa and putative plastic-active enzymes.</title>
        <authorList>
            <person name="Diaz-Garcia L."/>
            <person name="Chuvochina M."/>
            <person name="Feuerriegel G."/>
            <person name="Bunk B."/>
            <person name="Sproer C."/>
            <person name="Streit W.R."/>
            <person name="Rodriguez L.M."/>
            <person name="Overmann J."/>
            <person name="Jimenez D.J."/>
        </authorList>
    </citation>
    <scope>NUCLEOTIDE SEQUENCE</scope>
    <source>
        <strain evidence="2">MAG 4196</strain>
    </source>
</reference>
<feature type="transmembrane region" description="Helical" evidence="1">
    <location>
        <begin position="21"/>
        <end position="39"/>
    </location>
</feature>
<keyword evidence="1" id="KW-0472">Membrane</keyword>
<keyword evidence="1" id="KW-1133">Transmembrane helix</keyword>
<sequence>MSNKLVRNEQRKLTATYVNGVALALVGIGVFAQVVAFAQALSVTLASVLVMVGCSVVSLALHWAARNVLGGLEE</sequence>
<evidence type="ECO:0000313" key="2">
    <source>
        <dbReference type="EMBL" id="WEK04239.1"/>
    </source>
</evidence>
<evidence type="ECO:0000313" key="3">
    <source>
        <dbReference type="Proteomes" id="UP001217476"/>
    </source>
</evidence>
<gene>
    <name evidence="2" type="ORF">P0Y65_18985</name>
</gene>
<accession>A0AAJ6B0H0</accession>
<feature type="transmembrane region" description="Helical" evidence="1">
    <location>
        <begin position="45"/>
        <end position="65"/>
    </location>
</feature>
<dbReference type="EMBL" id="CP119312">
    <property type="protein sequence ID" value="WEK04239.1"/>
    <property type="molecule type" value="Genomic_DNA"/>
</dbReference>
<dbReference type="Proteomes" id="UP001217476">
    <property type="component" value="Chromosome"/>
</dbReference>
<keyword evidence="1" id="KW-0812">Transmembrane</keyword>
<protein>
    <submittedName>
        <fullName evidence="2">Amino acid transporter</fullName>
    </submittedName>
</protein>